<dbReference type="Proteomes" id="UP000411588">
    <property type="component" value="Unassembled WGS sequence"/>
</dbReference>
<proteinExistence type="predicted"/>
<reference evidence="1 2" key="1">
    <citation type="submission" date="2019-02" db="EMBL/GenBank/DDBJ databases">
        <authorList>
            <consortium name="Pathogen Informatics"/>
        </authorList>
    </citation>
    <scope>NUCLEOTIDE SEQUENCE [LARGE SCALE GENOMIC DNA]</scope>
    <source>
        <strain evidence="2">clo34</strain>
    </source>
</reference>
<dbReference type="RefSeq" id="WP_009903561.1">
    <property type="nucleotide sequence ID" value="NZ_BIWN01000015.1"/>
</dbReference>
<evidence type="ECO:0000313" key="1">
    <source>
        <dbReference type="EMBL" id="VFD35424.1"/>
    </source>
</evidence>
<protein>
    <recommendedName>
        <fullName evidence="3">Phage protein</fullName>
    </recommendedName>
</protein>
<organism evidence="1 2">
    <name type="scientific">Clostridioides difficile</name>
    <name type="common">Peptoclostridium difficile</name>
    <dbReference type="NCBI Taxonomy" id="1496"/>
    <lineage>
        <taxon>Bacteria</taxon>
        <taxon>Bacillati</taxon>
        <taxon>Bacillota</taxon>
        <taxon>Clostridia</taxon>
        <taxon>Peptostreptococcales</taxon>
        <taxon>Peptostreptococcaceae</taxon>
        <taxon>Clostridioides</taxon>
    </lineage>
</organism>
<accession>A0AB74QFZ9</accession>
<gene>
    <name evidence="1" type="ORF">SAMEA1402399_03516</name>
</gene>
<sequence>MSKKNYLSYEDQFKKNLNQEEISRIENVEIRNIRAKYWNLMKEVFLAEHNISDEDLEKETNKIHLAEQKELEIYKKRDSIE</sequence>
<dbReference type="AlphaFoldDB" id="A0AB74QFZ9"/>
<evidence type="ECO:0000313" key="2">
    <source>
        <dbReference type="Proteomes" id="UP000411588"/>
    </source>
</evidence>
<evidence type="ECO:0008006" key="3">
    <source>
        <dbReference type="Google" id="ProtNLM"/>
    </source>
</evidence>
<name>A0AB74QFZ9_CLODI</name>
<dbReference type="EMBL" id="CAADAN010000017">
    <property type="protein sequence ID" value="VFD35424.1"/>
    <property type="molecule type" value="Genomic_DNA"/>
</dbReference>
<comment type="caution">
    <text evidence="1">The sequence shown here is derived from an EMBL/GenBank/DDBJ whole genome shotgun (WGS) entry which is preliminary data.</text>
</comment>